<dbReference type="OrthoDB" id="9780560at2"/>
<proteinExistence type="inferred from homology"/>
<dbReference type="RefSeq" id="WP_130353648.1">
    <property type="nucleotide sequence ID" value="NZ_SGWY01000003.1"/>
</dbReference>
<evidence type="ECO:0000256" key="2">
    <source>
        <dbReference type="ARBA" id="ARBA00022475"/>
    </source>
</evidence>
<dbReference type="InterPro" id="IPR003838">
    <property type="entry name" value="ABC3_permease_C"/>
</dbReference>
<dbReference type="GO" id="GO:0022857">
    <property type="term" value="F:transmembrane transporter activity"/>
    <property type="evidence" value="ECO:0007669"/>
    <property type="project" value="TreeGrafter"/>
</dbReference>
<dbReference type="EMBL" id="SGWY01000003">
    <property type="protein sequence ID" value="RZS64415.1"/>
    <property type="molecule type" value="Genomic_DNA"/>
</dbReference>
<dbReference type="Proteomes" id="UP000293289">
    <property type="component" value="Unassembled WGS sequence"/>
</dbReference>
<keyword evidence="5 7" id="KW-0472">Membrane</keyword>
<comment type="subcellular location">
    <subcellularLocation>
        <location evidence="1">Cell membrane</location>
        <topology evidence="1">Multi-pass membrane protein</topology>
    </subcellularLocation>
</comment>
<evidence type="ECO:0000313" key="10">
    <source>
        <dbReference type="EMBL" id="RZS64415.1"/>
    </source>
</evidence>
<feature type="transmembrane region" description="Helical" evidence="7">
    <location>
        <begin position="300"/>
        <end position="325"/>
    </location>
</feature>
<evidence type="ECO:0000256" key="7">
    <source>
        <dbReference type="SAM" id="Phobius"/>
    </source>
</evidence>
<feature type="transmembrane region" description="Helical" evidence="7">
    <location>
        <begin position="346"/>
        <end position="372"/>
    </location>
</feature>
<evidence type="ECO:0000256" key="3">
    <source>
        <dbReference type="ARBA" id="ARBA00022692"/>
    </source>
</evidence>
<dbReference type="AlphaFoldDB" id="A0A4Q7M8I7"/>
<evidence type="ECO:0000313" key="11">
    <source>
        <dbReference type="Proteomes" id="UP000293289"/>
    </source>
</evidence>
<dbReference type="Pfam" id="PF12704">
    <property type="entry name" value="MacB_PCD"/>
    <property type="match status" value="1"/>
</dbReference>
<dbReference type="Pfam" id="PF02687">
    <property type="entry name" value="FtsX"/>
    <property type="match status" value="1"/>
</dbReference>
<evidence type="ECO:0000256" key="1">
    <source>
        <dbReference type="ARBA" id="ARBA00004651"/>
    </source>
</evidence>
<accession>A0A4Q7M8I7</accession>
<sequence length="434" mass="44306">MKALDLVGSAIGNTFRSKTRTILTILAIFVGAFTLTITNGLGTGINRYIDDTVAAIGAEDVMTVTKIAENATDAGDGPREYDPDAVAGAPVPGPPGSTSIVAPIGGSQLDELAAVDGVQRVQPVKSIDADYVVAGDGTRYVIDVGAFVNGMRLQLAAGEQPDAAASGYQVVIPDSYVDALGFDAADAAIGETVAIAVTDGDGVQHELEAEVVGVSEASLGTTDSVVPNDAYTDALFAAQSTGLDPADQDSFTQATVWYDPAATPEAVTALQDRLTEAGYDSTTVEEQLGSFKAVIDGIVLVLNAFAVIALLAASFGIVNTLLMSVQERTREIGLMKAMGMGSGRVFGLFSLEAVFIGFLGSAIGALVGVVVGTAVSSALSGALLANLPGLTLIAFDPVSIAVIILVVMGVAFLAGTLPAARAARQDPVESLRYE</sequence>
<reference evidence="10 11" key="1">
    <citation type="submission" date="2019-02" db="EMBL/GenBank/DDBJ databases">
        <title>Genomic Encyclopedia of Type Strains, Phase IV (KMG-IV): sequencing the most valuable type-strain genomes for metagenomic binning, comparative biology and taxonomic classification.</title>
        <authorList>
            <person name="Goeker M."/>
        </authorList>
    </citation>
    <scope>NUCLEOTIDE SEQUENCE [LARGE SCALE GENOMIC DNA]</scope>
    <source>
        <strain evidence="10 11">DSM 43045</strain>
    </source>
</reference>
<keyword evidence="2" id="KW-1003">Cell membrane</keyword>
<dbReference type="InterPro" id="IPR025857">
    <property type="entry name" value="MacB_PCD"/>
</dbReference>
<dbReference type="GO" id="GO:0005886">
    <property type="term" value="C:plasma membrane"/>
    <property type="evidence" value="ECO:0007669"/>
    <property type="project" value="UniProtKB-SubCell"/>
</dbReference>
<feature type="domain" description="MacB-like periplasmic core" evidence="9">
    <location>
        <begin position="21"/>
        <end position="269"/>
    </location>
</feature>
<evidence type="ECO:0000259" key="8">
    <source>
        <dbReference type="Pfam" id="PF02687"/>
    </source>
</evidence>
<keyword evidence="11" id="KW-1185">Reference proteome</keyword>
<keyword evidence="3 7" id="KW-0812">Transmembrane</keyword>
<feature type="domain" description="ABC3 transporter permease C-terminal" evidence="8">
    <location>
        <begin position="304"/>
        <end position="427"/>
    </location>
</feature>
<evidence type="ECO:0000256" key="5">
    <source>
        <dbReference type="ARBA" id="ARBA00023136"/>
    </source>
</evidence>
<comment type="similarity">
    <text evidence="6">Belongs to the ABC-4 integral membrane protein family.</text>
</comment>
<dbReference type="PANTHER" id="PTHR30572:SF4">
    <property type="entry name" value="ABC TRANSPORTER PERMEASE YTRF"/>
    <property type="match status" value="1"/>
</dbReference>
<evidence type="ECO:0000259" key="9">
    <source>
        <dbReference type="Pfam" id="PF12704"/>
    </source>
</evidence>
<evidence type="ECO:0000256" key="4">
    <source>
        <dbReference type="ARBA" id="ARBA00022989"/>
    </source>
</evidence>
<dbReference type="PANTHER" id="PTHR30572">
    <property type="entry name" value="MEMBRANE COMPONENT OF TRANSPORTER-RELATED"/>
    <property type="match status" value="1"/>
</dbReference>
<feature type="transmembrane region" description="Helical" evidence="7">
    <location>
        <begin position="392"/>
        <end position="414"/>
    </location>
</feature>
<protein>
    <submittedName>
        <fullName evidence="10">Putative ABC transport system permease protein</fullName>
    </submittedName>
</protein>
<feature type="transmembrane region" description="Helical" evidence="7">
    <location>
        <begin position="21"/>
        <end position="42"/>
    </location>
</feature>
<comment type="caution">
    <text evidence="10">The sequence shown here is derived from an EMBL/GenBank/DDBJ whole genome shotgun (WGS) entry which is preliminary data.</text>
</comment>
<organism evidence="10 11">
    <name type="scientific">Agromyces ramosus</name>
    <dbReference type="NCBI Taxonomy" id="33879"/>
    <lineage>
        <taxon>Bacteria</taxon>
        <taxon>Bacillati</taxon>
        <taxon>Actinomycetota</taxon>
        <taxon>Actinomycetes</taxon>
        <taxon>Micrococcales</taxon>
        <taxon>Microbacteriaceae</taxon>
        <taxon>Agromyces</taxon>
    </lineage>
</organism>
<name>A0A4Q7M8I7_9MICO</name>
<gene>
    <name evidence="10" type="ORF">EV187_2801</name>
</gene>
<keyword evidence="4 7" id="KW-1133">Transmembrane helix</keyword>
<dbReference type="InterPro" id="IPR050250">
    <property type="entry name" value="Macrolide_Exporter_MacB"/>
</dbReference>
<evidence type="ECO:0000256" key="6">
    <source>
        <dbReference type="ARBA" id="ARBA00038076"/>
    </source>
</evidence>